<protein>
    <submittedName>
        <fullName evidence="3">Helix-turn-helix domain-containing protein</fullName>
    </submittedName>
</protein>
<dbReference type="InterPro" id="IPR041657">
    <property type="entry name" value="HTH_17"/>
</dbReference>
<proteinExistence type="predicted"/>
<evidence type="ECO:0000313" key="4">
    <source>
        <dbReference type="Proteomes" id="UP000766986"/>
    </source>
</evidence>
<sequence length="120" mass="14251">MKVITMESSAYKAMMEQIAEVAGYVREIREAMKRENTDRLLDTNEAARELGVSKRTLQRMRDDHRIRYVVLRRKCQYRLSEIRRILDSHTIREDGRTLEELHHNSRLPTGNGRQPKGRRT</sequence>
<dbReference type="RefSeq" id="WP_022233789.1">
    <property type="nucleotide sequence ID" value="NZ_CAWVFH010000005.1"/>
</dbReference>
<feature type="region of interest" description="Disordered" evidence="1">
    <location>
        <begin position="96"/>
        <end position="120"/>
    </location>
</feature>
<evidence type="ECO:0000256" key="1">
    <source>
        <dbReference type="SAM" id="MobiDB-lite"/>
    </source>
</evidence>
<evidence type="ECO:0000313" key="3">
    <source>
        <dbReference type="EMBL" id="MBM6736416.1"/>
    </source>
</evidence>
<organism evidence="3 4">
    <name type="scientific">Mediterranea massiliensis</name>
    <dbReference type="NCBI Taxonomy" id="1841865"/>
    <lineage>
        <taxon>Bacteria</taxon>
        <taxon>Pseudomonadati</taxon>
        <taxon>Bacteroidota</taxon>
        <taxon>Bacteroidia</taxon>
        <taxon>Bacteroidales</taxon>
        <taxon>Bacteroidaceae</taxon>
        <taxon>Mediterranea</taxon>
    </lineage>
</organism>
<dbReference type="PANTHER" id="PTHR34585:SF22">
    <property type="entry name" value="HELIX-TURN-HELIX DOMAIN-CONTAINING PROTEIN"/>
    <property type="match status" value="1"/>
</dbReference>
<reference evidence="3 4" key="1">
    <citation type="journal article" date="2021" name="Sci. Rep.">
        <title>The distribution of antibiotic resistance genes in chicken gut microbiota commensals.</title>
        <authorList>
            <person name="Juricova H."/>
            <person name="Matiasovicova J."/>
            <person name="Kubasova T."/>
            <person name="Cejkova D."/>
            <person name="Rychlik I."/>
        </authorList>
    </citation>
    <scope>NUCLEOTIDE SEQUENCE [LARGE SCALE GENOMIC DNA]</scope>
    <source>
        <strain evidence="3 4">An772</strain>
    </source>
</reference>
<gene>
    <name evidence="3" type="ORF">H7U35_14555</name>
</gene>
<evidence type="ECO:0000259" key="2">
    <source>
        <dbReference type="Pfam" id="PF12728"/>
    </source>
</evidence>
<dbReference type="PANTHER" id="PTHR34585">
    <property type="match status" value="1"/>
</dbReference>
<name>A0ABS2E451_9BACT</name>
<dbReference type="EMBL" id="JACLYZ010000071">
    <property type="protein sequence ID" value="MBM6736416.1"/>
    <property type="molecule type" value="Genomic_DNA"/>
</dbReference>
<accession>A0ABS2E451</accession>
<dbReference type="Pfam" id="PF12728">
    <property type="entry name" value="HTH_17"/>
    <property type="match status" value="1"/>
</dbReference>
<feature type="domain" description="Helix-turn-helix" evidence="2">
    <location>
        <begin position="40"/>
        <end position="88"/>
    </location>
</feature>
<dbReference type="InterPro" id="IPR009061">
    <property type="entry name" value="DNA-bd_dom_put_sf"/>
</dbReference>
<comment type="caution">
    <text evidence="3">The sequence shown here is derived from an EMBL/GenBank/DDBJ whole genome shotgun (WGS) entry which is preliminary data.</text>
</comment>
<keyword evidence="4" id="KW-1185">Reference proteome</keyword>
<dbReference type="SUPFAM" id="SSF46955">
    <property type="entry name" value="Putative DNA-binding domain"/>
    <property type="match status" value="1"/>
</dbReference>
<dbReference type="Proteomes" id="UP000766986">
    <property type="component" value="Unassembled WGS sequence"/>
</dbReference>